<dbReference type="GO" id="GO:0016747">
    <property type="term" value="F:acyltransferase activity, transferring groups other than amino-acyl groups"/>
    <property type="evidence" value="ECO:0007669"/>
    <property type="project" value="TreeGrafter"/>
</dbReference>
<evidence type="ECO:0000313" key="2">
    <source>
        <dbReference type="EMBL" id="RDW73581.1"/>
    </source>
</evidence>
<dbReference type="InterPro" id="IPR023213">
    <property type="entry name" value="CAT-like_dom_sf"/>
</dbReference>
<dbReference type="AlphaFoldDB" id="A0A3D8RIA9"/>
<dbReference type="Pfam" id="PF02458">
    <property type="entry name" value="Transferase"/>
    <property type="match status" value="1"/>
</dbReference>
<reference evidence="2 3" key="1">
    <citation type="journal article" date="2018" name="IMA Fungus">
        <title>IMA Genome-F 9: Draft genome sequence of Annulohypoxylon stygium, Aspergillus mulundensis, Berkeleyomyces basicola (syn. Thielaviopsis basicola), Ceratocystis smalleyi, two Cercospora beticola strains, Coleophoma cylindrospora, Fusarium fracticaudum, Phialophora cf. hyalina, and Morchella septimelata.</title>
        <authorList>
            <person name="Wingfield B.D."/>
            <person name="Bills G.F."/>
            <person name="Dong Y."/>
            <person name="Huang W."/>
            <person name="Nel W.J."/>
            <person name="Swalarsk-Parry B.S."/>
            <person name="Vaghefi N."/>
            <person name="Wilken P.M."/>
            <person name="An Z."/>
            <person name="de Beer Z.W."/>
            <person name="De Vos L."/>
            <person name="Chen L."/>
            <person name="Duong T.A."/>
            <person name="Gao Y."/>
            <person name="Hammerbacher A."/>
            <person name="Kikkert J.R."/>
            <person name="Li Y."/>
            <person name="Li H."/>
            <person name="Li K."/>
            <person name="Li Q."/>
            <person name="Liu X."/>
            <person name="Ma X."/>
            <person name="Naidoo K."/>
            <person name="Pethybridge S.J."/>
            <person name="Sun J."/>
            <person name="Steenkamp E.T."/>
            <person name="van der Nest M.A."/>
            <person name="van Wyk S."/>
            <person name="Wingfield M.J."/>
            <person name="Xiong C."/>
            <person name="Yue Q."/>
            <person name="Zhang X."/>
        </authorList>
    </citation>
    <scope>NUCLEOTIDE SEQUENCE [LARGE SCALE GENOMIC DNA]</scope>
    <source>
        <strain evidence="2 3">BP6252</strain>
    </source>
</reference>
<proteinExistence type="predicted"/>
<dbReference type="PANTHER" id="PTHR31642">
    <property type="entry name" value="TRICHOTHECENE 3-O-ACETYLTRANSFERASE"/>
    <property type="match status" value="1"/>
</dbReference>
<keyword evidence="1 2" id="KW-0808">Transferase</keyword>
<accession>A0A3D8RIA9</accession>
<keyword evidence="3" id="KW-1185">Reference proteome</keyword>
<dbReference type="InterPro" id="IPR050317">
    <property type="entry name" value="Plant_Fungal_Acyltransferase"/>
</dbReference>
<evidence type="ECO:0000256" key="1">
    <source>
        <dbReference type="ARBA" id="ARBA00022679"/>
    </source>
</evidence>
<organism evidence="2 3">
    <name type="scientific">Coleophoma cylindrospora</name>
    <dbReference type="NCBI Taxonomy" id="1849047"/>
    <lineage>
        <taxon>Eukaryota</taxon>
        <taxon>Fungi</taxon>
        <taxon>Dikarya</taxon>
        <taxon>Ascomycota</taxon>
        <taxon>Pezizomycotina</taxon>
        <taxon>Leotiomycetes</taxon>
        <taxon>Helotiales</taxon>
        <taxon>Dermateaceae</taxon>
        <taxon>Coleophoma</taxon>
    </lineage>
</organism>
<dbReference type="Gene3D" id="3.30.559.10">
    <property type="entry name" value="Chloramphenicol acetyltransferase-like domain"/>
    <property type="match status" value="2"/>
</dbReference>
<protein>
    <submittedName>
        <fullName evidence="2">Trichothecene biosynthesis acetyltransferase</fullName>
    </submittedName>
</protein>
<dbReference type="Proteomes" id="UP000256645">
    <property type="component" value="Unassembled WGS sequence"/>
</dbReference>
<name>A0A3D8RIA9_9HELO</name>
<gene>
    <name evidence="2" type="ORF">BP6252_07488</name>
</gene>
<comment type="caution">
    <text evidence="2">The sequence shown here is derived from an EMBL/GenBank/DDBJ whole genome shotgun (WGS) entry which is preliminary data.</text>
</comment>
<dbReference type="EMBL" id="PDLM01000007">
    <property type="protein sequence ID" value="RDW73581.1"/>
    <property type="molecule type" value="Genomic_DNA"/>
</dbReference>
<evidence type="ECO:0000313" key="3">
    <source>
        <dbReference type="Proteomes" id="UP000256645"/>
    </source>
</evidence>
<dbReference type="OrthoDB" id="671439at2759"/>
<dbReference type="PANTHER" id="PTHR31642:SF310">
    <property type="entry name" value="FATTY ALCOHOL:CAFFEOYL-COA ACYLTRANSFERASE"/>
    <property type="match status" value="1"/>
</dbReference>
<sequence>MAQWEETYRCQPSDVSVRGAKDFPLTGCDQLMRWVHVRTTVYYPLSNSTKISRGNIVQLLKSGLEKLASQLPCLTATLVLDPVSKRGTASTIGSDDGILFLVAGSDTVRTDLPSYAELERGRFAPWKVPRSKIYPDDNGKSLIASQGQDSALPASIFQLSFIEGGLILTGGFHHFVVDGPSMDLIFRAWAAHCQGHTVPLHTDRSFLLSSKKPDLSELVELERALTARGCKVESTKPDPNNPWSNLRMAPTKSAIISLSHKRITALKAEIIAQEPSTPVSTSDCLHAICWTGVTRAKAALAENEEEKDSWTNFPITFRSRRIPEFPKNFIGNSTFLNGAVLPIEKLKAPDGPHYAALALRRLIENVDAAYLADGITWVNSLEKPATLSWVTNPPGKMDTLFTSWAGLTPYQNWDFGFGLPTALRAPEPIIPLVFLLPAKTNADGEISLEVHMACTEETHKLLMKDTEFLRYTTDYYLED</sequence>